<dbReference type="Proteomes" id="UP000829398">
    <property type="component" value="Chromosome 1"/>
</dbReference>
<proteinExistence type="predicted"/>
<reference evidence="2" key="1">
    <citation type="journal article" date="2023" name="Hortic. Res.">
        <title>A chromosome-level phased genome enabling allele-level studies in sweet orange: a case study on citrus Huanglongbing tolerance.</title>
        <authorList>
            <person name="Wu B."/>
            <person name="Yu Q."/>
            <person name="Deng Z."/>
            <person name="Duan Y."/>
            <person name="Luo F."/>
            <person name="Gmitter F. Jr."/>
        </authorList>
    </citation>
    <scope>NUCLEOTIDE SEQUENCE [LARGE SCALE GENOMIC DNA]</scope>
    <source>
        <strain evidence="2">cv. Valencia</strain>
    </source>
</reference>
<name>A0ACB8NM60_CITSI</name>
<accession>A0ACB8NM60</accession>
<keyword evidence="2" id="KW-1185">Reference proteome</keyword>
<dbReference type="EMBL" id="CM039170">
    <property type="protein sequence ID" value="KAH9798846.1"/>
    <property type="molecule type" value="Genomic_DNA"/>
</dbReference>
<comment type="caution">
    <text evidence="1">The sequence shown here is derived from an EMBL/GenBank/DDBJ whole genome shotgun (WGS) entry which is preliminary data.</text>
</comment>
<evidence type="ECO:0000313" key="1">
    <source>
        <dbReference type="EMBL" id="KAH9798846.1"/>
    </source>
</evidence>
<evidence type="ECO:0000313" key="2">
    <source>
        <dbReference type="Proteomes" id="UP000829398"/>
    </source>
</evidence>
<organism evidence="1 2">
    <name type="scientific">Citrus sinensis</name>
    <name type="common">Sweet orange</name>
    <name type="synonym">Citrus aurantium var. sinensis</name>
    <dbReference type="NCBI Taxonomy" id="2711"/>
    <lineage>
        <taxon>Eukaryota</taxon>
        <taxon>Viridiplantae</taxon>
        <taxon>Streptophyta</taxon>
        <taxon>Embryophyta</taxon>
        <taxon>Tracheophyta</taxon>
        <taxon>Spermatophyta</taxon>
        <taxon>Magnoliopsida</taxon>
        <taxon>eudicotyledons</taxon>
        <taxon>Gunneridae</taxon>
        <taxon>Pentapetalae</taxon>
        <taxon>rosids</taxon>
        <taxon>malvids</taxon>
        <taxon>Sapindales</taxon>
        <taxon>Rutaceae</taxon>
        <taxon>Aurantioideae</taxon>
        <taxon>Citrus</taxon>
    </lineage>
</organism>
<gene>
    <name evidence="1" type="ORF">KPL71_000159</name>
</gene>
<sequence length="1468" mass="166704">MSSLVERLRVRSDRKPIYQLDESDDDADFEQGKPGTTVEKFERIVRIDAKDDSCQACGESENLMSCDTCTYAYHAKCLVPPLKAPPSGSWRCPECVSPLNDIDKILDCEMRPTVAGDSDVSKLGSKQIFVKQYLVKWKGLSYLHCTWVPEKEFLKAFKSNPRLRTKVNNFHRQMSSNNNAEEDFVAIRPEWTTVDRILACRGEDDEKEYLVKYKELSYDECYWEYESDISAFQPEIERFIKIQSRSHRSSCNKQKSSPQDVTESTKKPKEFQQYEHSPEFLSGGKTIQSIAFLASLFGERISPHLVVAPLSTLRNWEREFATWAPQMNVVMYVGTSQARNIIREYEFYFPKNPKKVKKKKSGQVVSESKQDRIKFDVLLTSYEMINLDSASLKPIKWQCMIVDEGHRLKNKDSKLFSSLKQYSTRHRVLLTGTPLQNNLDELFMLMHFLDAGKFGSLEEFQEEFKDINQEEQISRLHRMLAPHLLRRVKKDVMKELPPKKELILRVELSSKQKEYYKAILTRNYQILTRRGGAQISLINVVMELRKLCCHPYMLEGVEPDIEDTNESFKQLLESSGKLQLLDKMMVKLKEQGHRVLIYSQFQHMLDLLEDYLTFKKWQYERIDGKVGGAERQIRIDRFNAKNSSRFCFLLSTRAGGLGINLATADTVIIYDSDWNPHADLQAMARAHRLGQTNKVMIFRLITRGSIEERMMQMTKKKMVLEHLVVGRLKAQNINQEELDDIIRYGSKELFADENDEGGKSRQIHYDDAAIDRLLDRDQVGDEEASLDDEDEDGFLKAFKVANFEYIEEVEAAAEEEAQKLAAENKSSMSNSERSSYWEELLKDRYEVHKVEEFNALGKGKRSRKQVFHHGLASVLLDRMVSVEEDDLAGLEDVSSEGEDDNYEADLTDGDTTSSGTQPGRKPNKKRSRVDSMEPPPLMEGEGRSFRVLGFSQNQRAAFVQILMRLTLHLFRFCKIKQSSCVQESMARINILVSFPPPQSAPSPVIVESYLTRYGILFLTHITEDITDSPTFSDGVPKEGLRIQDVLVRIAVKFLSQKPGTPLFTDDIYLRYPGLRGGKFWKEEHDSLLLRAVLKWQAIVDDKDLKVQEVICQELNLPFINLPVPGASSQAPNGANSANPEALQMQGNSTGNDSAAAGVQGTTDAANQAQVYQDSSVLYHFRDMQRRQVEFIKKRVLLLEKGLNAEYQKEYFGDDVKSNEIPSEEPESERKTTERPSPTSMEIDSQMSVALSNVDLVYPLYKFPAEYCSFTAASEEISAAACDSDADRLGLAQHYNEMCKVLEENVHEVVKTSLTSQPASAQLRTNLQLLETLCEDVNQILSTQTSPPLEQPMPNEDKELQPEIQSTSAEPSLPQTERGVNKLDAVVETEVKGTPESEPTVEGSKASSKNPAVADVDSSPADPTSLLGKTGTGMEMAEAKNDADIKTDDKPTGKENSQRDKTGVIVLDD</sequence>
<protein>
    <submittedName>
        <fullName evidence="1">CHD3-type chromatin-remodeling factor PICKLE</fullName>
    </submittedName>
</protein>